<proteinExistence type="predicted"/>
<keyword evidence="2" id="KW-1133">Transmembrane helix</keyword>
<keyword evidence="2" id="KW-0812">Transmembrane</keyword>
<dbReference type="EnsemblPlants" id="QL05p010672:mrna">
    <property type="protein sequence ID" value="QL05p010672:mrna"/>
    <property type="gene ID" value="QL05p010672"/>
</dbReference>
<dbReference type="Proteomes" id="UP000594261">
    <property type="component" value="Chromosome 7"/>
</dbReference>
<dbReference type="Gramene" id="QL05p010672:mrna">
    <property type="protein sequence ID" value="QL05p010672:mrna"/>
    <property type="gene ID" value="QL05p010672"/>
</dbReference>
<dbReference type="EMBL" id="LRBV02000007">
    <property type="status" value="NOT_ANNOTATED_CDS"/>
    <property type="molecule type" value="Genomic_DNA"/>
</dbReference>
<keyword evidence="4" id="KW-1185">Reference proteome</keyword>
<feature type="region of interest" description="Disordered" evidence="1">
    <location>
        <begin position="1"/>
        <end position="31"/>
    </location>
</feature>
<reference evidence="3" key="2">
    <citation type="submission" date="2021-01" db="UniProtKB">
        <authorList>
            <consortium name="EnsemblPlants"/>
        </authorList>
    </citation>
    <scope>IDENTIFICATION</scope>
</reference>
<dbReference type="PANTHER" id="PTHR11654">
    <property type="entry name" value="OLIGOPEPTIDE TRANSPORTER-RELATED"/>
    <property type="match status" value="1"/>
</dbReference>
<dbReference type="SUPFAM" id="SSF103473">
    <property type="entry name" value="MFS general substrate transporter"/>
    <property type="match status" value="1"/>
</dbReference>
<dbReference type="EMBL" id="LRBV02000005">
    <property type="status" value="NOT_ANNOTATED_CDS"/>
    <property type="molecule type" value="Genomic_DNA"/>
</dbReference>
<feature type="compositionally biased region" description="Polar residues" evidence="1">
    <location>
        <begin position="11"/>
        <end position="24"/>
    </location>
</feature>
<keyword evidence="2" id="KW-0472">Membrane</keyword>
<dbReference type="InterPro" id="IPR036259">
    <property type="entry name" value="MFS_trans_sf"/>
</dbReference>
<dbReference type="EnsemblPlants" id="QL07p047457:mrna">
    <property type="protein sequence ID" value="QL07p047457:mrna"/>
    <property type="gene ID" value="QL07p047457"/>
</dbReference>
<sequence>MDQLVAEESMETPSNQNSTEQSSRPSRKGGFRTMPFIIVNESFEKVVSYGLMANMIFYLMNGYNIDIATGTSILLLWSAISNALAIVGAFLADSYLGRFLVIALGSFSSLLVSIL</sequence>
<evidence type="ECO:0000256" key="2">
    <source>
        <dbReference type="SAM" id="Phobius"/>
    </source>
</evidence>
<feature type="transmembrane region" description="Helical" evidence="2">
    <location>
        <begin position="46"/>
        <end position="65"/>
    </location>
</feature>
<organism evidence="3 4">
    <name type="scientific">Quercus lobata</name>
    <name type="common">Valley oak</name>
    <dbReference type="NCBI Taxonomy" id="97700"/>
    <lineage>
        <taxon>Eukaryota</taxon>
        <taxon>Viridiplantae</taxon>
        <taxon>Streptophyta</taxon>
        <taxon>Embryophyta</taxon>
        <taxon>Tracheophyta</taxon>
        <taxon>Spermatophyta</taxon>
        <taxon>Magnoliopsida</taxon>
        <taxon>eudicotyledons</taxon>
        <taxon>Gunneridae</taxon>
        <taxon>Pentapetalae</taxon>
        <taxon>rosids</taxon>
        <taxon>fabids</taxon>
        <taxon>Fagales</taxon>
        <taxon>Fagaceae</taxon>
        <taxon>Quercus</taxon>
    </lineage>
</organism>
<dbReference type="Proteomes" id="UP000594261">
    <property type="component" value="Chromosome 5"/>
</dbReference>
<evidence type="ECO:0000313" key="3">
    <source>
        <dbReference type="EnsemblPlants" id="QL07p047457:mrna"/>
    </source>
</evidence>
<feature type="transmembrane region" description="Helical" evidence="2">
    <location>
        <begin position="96"/>
        <end position="114"/>
    </location>
</feature>
<dbReference type="Gramene" id="QL07p047457:mrna">
    <property type="protein sequence ID" value="QL07p047457:mrna"/>
    <property type="gene ID" value="QL07p047457"/>
</dbReference>
<reference evidence="3 4" key="1">
    <citation type="journal article" date="2016" name="G3 (Bethesda)">
        <title>First Draft Assembly and Annotation of the Genome of a California Endemic Oak Quercus lobata Nee (Fagaceae).</title>
        <authorList>
            <person name="Sork V.L."/>
            <person name="Fitz-Gibbon S.T."/>
            <person name="Puiu D."/>
            <person name="Crepeau M."/>
            <person name="Gugger P.F."/>
            <person name="Sherman R."/>
            <person name="Stevens K."/>
            <person name="Langley C.H."/>
            <person name="Pellegrini M."/>
            <person name="Salzberg S.L."/>
        </authorList>
    </citation>
    <scope>NUCLEOTIDE SEQUENCE [LARGE SCALE GENOMIC DNA]</scope>
    <source>
        <strain evidence="3 4">cv. SW786</strain>
    </source>
</reference>
<protein>
    <recommendedName>
        <fullName evidence="5">Nitrate transporter</fullName>
    </recommendedName>
</protein>
<accession>A0A7N2M9D0</accession>
<dbReference type="InParanoid" id="A0A7N2M9D0"/>
<dbReference type="Gene3D" id="1.20.1250.20">
    <property type="entry name" value="MFS general substrate transporter like domains"/>
    <property type="match status" value="1"/>
</dbReference>
<evidence type="ECO:0000256" key="1">
    <source>
        <dbReference type="SAM" id="MobiDB-lite"/>
    </source>
</evidence>
<dbReference type="AlphaFoldDB" id="A0A7N2M9D0"/>
<feature type="transmembrane region" description="Helical" evidence="2">
    <location>
        <begin position="72"/>
        <end position="90"/>
    </location>
</feature>
<evidence type="ECO:0000313" key="4">
    <source>
        <dbReference type="Proteomes" id="UP000594261"/>
    </source>
</evidence>
<name>A0A7N2M9D0_QUELO</name>
<evidence type="ECO:0008006" key="5">
    <source>
        <dbReference type="Google" id="ProtNLM"/>
    </source>
</evidence>